<gene>
    <name evidence="2" type="ORF">BYL167_LOCUS24610</name>
</gene>
<dbReference type="AlphaFoldDB" id="A0A8S2SHL1"/>
<reference evidence="2" key="1">
    <citation type="submission" date="2021-02" db="EMBL/GenBank/DDBJ databases">
        <authorList>
            <person name="Nowell W R."/>
        </authorList>
    </citation>
    <scope>NUCLEOTIDE SEQUENCE</scope>
</reference>
<evidence type="ECO:0000256" key="1">
    <source>
        <dbReference type="SAM" id="Phobius"/>
    </source>
</evidence>
<organism evidence="2 3">
    <name type="scientific">Rotaria magnacalcarata</name>
    <dbReference type="NCBI Taxonomy" id="392030"/>
    <lineage>
        <taxon>Eukaryota</taxon>
        <taxon>Metazoa</taxon>
        <taxon>Spiralia</taxon>
        <taxon>Gnathifera</taxon>
        <taxon>Rotifera</taxon>
        <taxon>Eurotatoria</taxon>
        <taxon>Bdelloidea</taxon>
        <taxon>Philodinida</taxon>
        <taxon>Philodinidae</taxon>
        <taxon>Rotaria</taxon>
    </lineage>
</organism>
<dbReference type="SUPFAM" id="SSF53474">
    <property type="entry name" value="alpha/beta-Hydrolases"/>
    <property type="match status" value="1"/>
</dbReference>
<keyword evidence="1" id="KW-0472">Membrane</keyword>
<evidence type="ECO:0000313" key="3">
    <source>
        <dbReference type="Proteomes" id="UP000681967"/>
    </source>
</evidence>
<accession>A0A8S2SHL1</accession>
<dbReference type="EMBL" id="CAJOBH010021911">
    <property type="protein sequence ID" value="CAF4226652.1"/>
    <property type="molecule type" value="Genomic_DNA"/>
</dbReference>
<evidence type="ECO:0008006" key="4">
    <source>
        <dbReference type="Google" id="ProtNLM"/>
    </source>
</evidence>
<dbReference type="Gene3D" id="3.40.50.1820">
    <property type="entry name" value="alpha/beta hydrolase"/>
    <property type="match status" value="1"/>
</dbReference>
<feature type="non-terminal residue" evidence="2">
    <location>
        <position position="84"/>
    </location>
</feature>
<keyword evidence="1" id="KW-1133">Transmembrane helix</keyword>
<feature type="transmembrane region" description="Helical" evidence="1">
    <location>
        <begin position="62"/>
        <end position="81"/>
    </location>
</feature>
<name>A0A8S2SHL1_9BILA</name>
<evidence type="ECO:0000313" key="2">
    <source>
        <dbReference type="EMBL" id="CAF4226652.1"/>
    </source>
</evidence>
<proteinExistence type="predicted"/>
<feature type="non-terminal residue" evidence="2">
    <location>
        <position position="1"/>
    </location>
</feature>
<sequence>ITEHEFKTEEKNRIEWNVDRFFPDNELIPVESVYVHVRDTQAKRPLMVLVHGGPNSNVPMNYYIGVIAYVALGFDMLIVNYRGS</sequence>
<keyword evidence="1" id="KW-0812">Transmembrane</keyword>
<dbReference type="InterPro" id="IPR029058">
    <property type="entry name" value="AB_hydrolase_fold"/>
</dbReference>
<protein>
    <recommendedName>
        <fullName evidence="4">Peptidase S9 prolyl oligopeptidase catalytic domain-containing protein</fullName>
    </recommendedName>
</protein>
<comment type="caution">
    <text evidence="2">The sequence shown here is derived from an EMBL/GenBank/DDBJ whole genome shotgun (WGS) entry which is preliminary data.</text>
</comment>
<dbReference type="Proteomes" id="UP000681967">
    <property type="component" value="Unassembled WGS sequence"/>
</dbReference>